<sequence>MNDCLARIDYGPGEATDVDVYGYDEEHRFWNKMHTINISKTCTFSHITCFKYDAEIVFFDENKMYFPRLNEIKVLGRCHDETTHATCSFSYTPSLVAVKGMKSLRCRDSHRSLAGITSRLCAR</sequence>
<gene>
    <name evidence="1" type="ORF">POM88_048916</name>
</gene>
<proteinExistence type="predicted"/>
<accession>A0AAD8GX90</accession>
<organism evidence="1 2">
    <name type="scientific">Heracleum sosnowskyi</name>
    <dbReference type="NCBI Taxonomy" id="360622"/>
    <lineage>
        <taxon>Eukaryota</taxon>
        <taxon>Viridiplantae</taxon>
        <taxon>Streptophyta</taxon>
        <taxon>Embryophyta</taxon>
        <taxon>Tracheophyta</taxon>
        <taxon>Spermatophyta</taxon>
        <taxon>Magnoliopsida</taxon>
        <taxon>eudicotyledons</taxon>
        <taxon>Gunneridae</taxon>
        <taxon>Pentapetalae</taxon>
        <taxon>asterids</taxon>
        <taxon>campanulids</taxon>
        <taxon>Apiales</taxon>
        <taxon>Apiaceae</taxon>
        <taxon>Apioideae</taxon>
        <taxon>apioid superclade</taxon>
        <taxon>Tordylieae</taxon>
        <taxon>Tordyliinae</taxon>
        <taxon>Heracleum</taxon>
    </lineage>
</organism>
<dbReference type="EMBL" id="JAUIZM010000011">
    <property type="protein sequence ID" value="KAK1355660.1"/>
    <property type="molecule type" value="Genomic_DNA"/>
</dbReference>
<dbReference type="AlphaFoldDB" id="A0AAD8GX90"/>
<reference evidence="1" key="2">
    <citation type="submission" date="2023-05" db="EMBL/GenBank/DDBJ databases">
        <authorList>
            <person name="Schelkunov M.I."/>
        </authorList>
    </citation>
    <scope>NUCLEOTIDE SEQUENCE</scope>
    <source>
        <strain evidence="1">Hsosn_3</strain>
        <tissue evidence="1">Leaf</tissue>
    </source>
</reference>
<protein>
    <submittedName>
        <fullName evidence="1">Uncharacterized protein</fullName>
    </submittedName>
</protein>
<name>A0AAD8GX90_9APIA</name>
<evidence type="ECO:0000313" key="1">
    <source>
        <dbReference type="EMBL" id="KAK1355660.1"/>
    </source>
</evidence>
<keyword evidence="2" id="KW-1185">Reference proteome</keyword>
<evidence type="ECO:0000313" key="2">
    <source>
        <dbReference type="Proteomes" id="UP001237642"/>
    </source>
</evidence>
<comment type="caution">
    <text evidence="1">The sequence shown here is derived from an EMBL/GenBank/DDBJ whole genome shotgun (WGS) entry which is preliminary data.</text>
</comment>
<dbReference type="Proteomes" id="UP001237642">
    <property type="component" value="Unassembled WGS sequence"/>
</dbReference>
<reference evidence="1" key="1">
    <citation type="submission" date="2023-02" db="EMBL/GenBank/DDBJ databases">
        <title>Genome of toxic invasive species Heracleum sosnowskyi carries increased number of genes despite the absence of recent whole-genome duplications.</title>
        <authorList>
            <person name="Schelkunov M."/>
            <person name="Shtratnikova V."/>
            <person name="Makarenko M."/>
            <person name="Klepikova A."/>
            <person name="Omelchenko D."/>
            <person name="Novikova G."/>
            <person name="Obukhova E."/>
            <person name="Bogdanov V."/>
            <person name="Penin A."/>
            <person name="Logacheva M."/>
        </authorList>
    </citation>
    <scope>NUCLEOTIDE SEQUENCE</scope>
    <source>
        <strain evidence="1">Hsosn_3</strain>
        <tissue evidence="1">Leaf</tissue>
    </source>
</reference>